<keyword evidence="3" id="KW-1185">Reference proteome</keyword>
<dbReference type="HOGENOM" id="CLU_336514_0_0_1"/>
<sequence>MDPKNLPTRLPPFPVYDVPAAKKWLADPKNHDLSDWKNEKDTAGGNWSALELYISEVAGISRAELCEIVFSACQEVWGDVPMQVRLNHAMREIITQKSAAALKEQCTRKWKDDMGTWMHTALNVWMGRAVSRWKKSEATAKRKERKHKIPSTPGKTFQQVEPVPRASVETAFTKPSATGSVKAPFKGGPSQHQESSRAGPTQQLESVGCNGVPENSHPSSAAKIAQVKTKSRVKSLLGAPIRGTVIKSSIGGPATAVCQEYDDFVTYVVHASKVRHKVNLLPHDDDGDDHDGDSELESFRLTAERFRAAVRERAIEDGILKRYNATGCNKSYHGTELDDHILVQDYPERRETWAEEYFTKGCGPAVKTSMEKVLSFCALRHRGCYVPPGRRAAESSTANTKVIPHLELATLTSADCAEYLDLICMIVRKALRRTSPQTIYETAFLPARCAPNRKMAKKLLIRAFRRMVKDNILEHNRKGGYDLCSSFEAKRFFRCRHSFRTPDPDPQGPDLESEQSLSRLERFLDANVDSISQNDLIRLYGPEAASYYDRLQSEMRPKVKFEIVEDEIKSETDDTLDEVKNIVLIGSASWPIDGSGFSKPLPTSFALSTMETTVADLRKQYPDDRLDILHYANSPNIVHVTCHECNVRLDFGFDPDLRSLAAHLKSTKHTCMMMQRFSGQFPRQTLATQERLGILEQLIEDLQDGIHSIPWLAAICELPRSAAEPRPLISRVTTPRSHEGTTPILNRADTGNICVEGEGPEDDIKVIMERRRRELQLKRKIEHDQQEKGAKRPHLEDISSGKNSLLTTIAQLTARIKTLEQATFDEGNAAAMEGSFRGEAGESHKVS</sequence>
<reference evidence="2 3" key="1">
    <citation type="journal article" date="2012" name="BMC Genomics">
        <title>Sequencing the genome of Marssonina brunnea reveals fungus-poplar co-evolution.</title>
        <authorList>
            <person name="Zhu S."/>
            <person name="Cao Y.-Z."/>
            <person name="Jiang C."/>
            <person name="Tan B.-Y."/>
            <person name="Wang Z."/>
            <person name="Feng S."/>
            <person name="Zhang L."/>
            <person name="Su X.-H."/>
            <person name="Brejova B."/>
            <person name="Vinar T."/>
            <person name="Xu M."/>
            <person name="Wang M.-X."/>
            <person name="Zhang S.-G."/>
            <person name="Huang M.-R."/>
            <person name="Wu R."/>
            <person name="Zhou Y."/>
        </authorList>
    </citation>
    <scope>NUCLEOTIDE SEQUENCE [LARGE SCALE GENOMIC DNA]</scope>
    <source>
        <strain evidence="2 3">MB_m1</strain>
    </source>
</reference>
<dbReference type="AlphaFoldDB" id="K1X2N7"/>
<feature type="region of interest" description="Disordered" evidence="1">
    <location>
        <begin position="779"/>
        <end position="799"/>
    </location>
</feature>
<gene>
    <name evidence="2" type="ORF">MBM_06789</name>
</gene>
<evidence type="ECO:0000256" key="1">
    <source>
        <dbReference type="SAM" id="MobiDB-lite"/>
    </source>
</evidence>
<proteinExistence type="predicted"/>
<dbReference type="InParanoid" id="K1X2N7"/>
<evidence type="ECO:0000313" key="3">
    <source>
        <dbReference type="Proteomes" id="UP000006753"/>
    </source>
</evidence>
<name>K1X2N7_MARBU</name>
<protein>
    <submittedName>
        <fullName evidence="2">Uncharacterized protein</fullName>
    </submittedName>
</protein>
<feature type="region of interest" description="Disordered" evidence="1">
    <location>
        <begin position="135"/>
        <end position="223"/>
    </location>
</feature>
<dbReference type="EMBL" id="JH921443">
    <property type="protein sequence ID" value="EKD15028.1"/>
    <property type="molecule type" value="Genomic_DNA"/>
</dbReference>
<dbReference type="Proteomes" id="UP000006753">
    <property type="component" value="Unassembled WGS sequence"/>
</dbReference>
<feature type="compositionally biased region" description="Polar residues" evidence="1">
    <location>
        <begin position="190"/>
        <end position="205"/>
    </location>
</feature>
<dbReference type="KEGG" id="mbe:MBM_06789"/>
<dbReference type="OrthoDB" id="3557851at2759"/>
<feature type="region of interest" description="Disordered" evidence="1">
    <location>
        <begin position="733"/>
        <end position="753"/>
    </location>
</feature>
<evidence type="ECO:0000313" key="2">
    <source>
        <dbReference type="EMBL" id="EKD15028.1"/>
    </source>
</evidence>
<organism evidence="2 3">
    <name type="scientific">Marssonina brunnea f. sp. multigermtubi (strain MB_m1)</name>
    <name type="common">Marssonina leaf spot fungus</name>
    <dbReference type="NCBI Taxonomy" id="1072389"/>
    <lineage>
        <taxon>Eukaryota</taxon>
        <taxon>Fungi</taxon>
        <taxon>Dikarya</taxon>
        <taxon>Ascomycota</taxon>
        <taxon>Pezizomycotina</taxon>
        <taxon>Leotiomycetes</taxon>
        <taxon>Helotiales</taxon>
        <taxon>Drepanopezizaceae</taxon>
        <taxon>Drepanopeziza</taxon>
    </lineage>
</organism>
<accession>K1X2N7</accession>